<proteinExistence type="predicted"/>
<evidence type="ECO:0000313" key="2">
    <source>
        <dbReference type="Proteomes" id="UP001153404"/>
    </source>
</evidence>
<reference evidence="1" key="1">
    <citation type="submission" date="2022-10" db="EMBL/GenBank/DDBJ databases">
        <title>Comparative genomic analysis of Cohnella hashimotonis sp. nov., isolated from the International Space Station.</title>
        <authorList>
            <person name="Simpson A."/>
            <person name="Venkateswaran K."/>
        </authorList>
    </citation>
    <scope>NUCLEOTIDE SEQUENCE</scope>
    <source>
        <strain evidence="1">DSM 28161</strain>
    </source>
</reference>
<dbReference type="EMBL" id="JAPDIA010000008">
    <property type="protein sequence ID" value="MDG0812940.1"/>
    <property type="molecule type" value="Genomic_DNA"/>
</dbReference>
<sequence length="116" mass="12439">MPPALLEISVKAVVRTSAADDIVPTETACLKALERYLDTRRGQIGGRGWQIGESVHASALYGLLQSVRTVLEVELLHMTVVVIERGEAREVSEAALRDLPHGIVVSGTHEVTASIG</sequence>
<dbReference type="Proteomes" id="UP001153404">
    <property type="component" value="Unassembled WGS sequence"/>
</dbReference>
<protein>
    <submittedName>
        <fullName evidence="1">Uncharacterized protein</fullName>
    </submittedName>
</protein>
<organism evidence="1 2">
    <name type="scientific">Cohnella rhizosphaerae</name>
    <dbReference type="NCBI Taxonomy" id="1457232"/>
    <lineage>
        <taxon>Bacteria</taxon>
        <taxon>Bacillati</taxon>
        <taxon>Bacillota</taxon>
        <taxon>Bacilli</taxon>
        <taxon>Bacillales</taxon>
        <taxon>Paenibacillaceae</taxon>
        <taxon>Cohnella</taxon>
    </lineage>
</organism>
<name>A0A9X4KXF6_9BACL</name>
<keyword evidence="2" id="KW-1185">Reference proteome</keyword>
<comment type="caution">
    <text evidence="1">The sequence shown here is derived from an EMBL/GenBank/DDBJ whole genome shotgun (WGS) entry which is preliminary data.</text>
</comment>
<accession>A0A9X4KXF6</accession>
<gene>
    <name evidence="1" type="ORF">OMP40_29185</name>
</gene>
<dbReference type="RefSeq" id="WP_277536593.1">
    <property type="nucleotide sequence ID" value="NZ_JAPDIA010000008.1"/>
</dbReference>
<dbReference type="AlphaFoldDB" id="A0A9X4KXF6"/>
<evidence type="ECO:0000313" key="1">
    <source>
        <dbReference type="EMBL" id="MDG0812940.1"/>
    </source>
</evidence>